<feature type="repeat" description="FG-GAP" evidence="15">
    <location>
        <begin position="394"/>
        <end position="455"/>
    </location>
</feature>
<dbReference type="Pfam" id="PF01839">
    <property type="entry name" value="FG-GAP"/>
    <property type="match status" value="1"/>
</dbReference>
<dbReference type="Gene3D" id="2.130.10.130">
    <property type="entry name" value="Integrin alpha, N-terminal"/>
    <property type="match status" value="1"/>
</dbReference>
<evidence type="ECO:0000256" key="16">
    <source>
        <dbReference type="RuleBase" id="RU003762"/>
    </source>
</evidence>
<dbReference type="Proteomes" id="UP000261500">
    <property type="component" value="Unplaced"/>
</dbReference>
<evidence type="ECO:0000256" key="15">
    <source>
        <dbReference type="PROSITE-ProRule" id="PRU00803"/>
    </source>
</evidence>
<dbReference type="STRING" id="48699.ENSPLAP00000013782"/>
<accession>A0A3B3UM76</accession>
<evidence type="ECO:0000313" key="19">
    <source>
        <dbReference type="Proteomes" id="UP000261500"/>
    </source>
</evidence>
<dbReference type="InterPro" id="IPR013519">
    <property type="entry name" value="Int_alpha_beta-p"/>
</dbReference>
<dbReference type="InterPro" id="IPR028994">
    <property type="entry name" value="Integrin_alpha_N"/>
</dbReference>
<keyword evidence="13 16" id="KW-0675">Receptor</keyword>
<dbReference type="GO" id="GO:0046872">
    <property type="term" value="F:metal ion binding"/>
    <property type="evidence" value="ECO:0007669"/>
    <property type="project" value="UniProtKB-KW"/>
</dbReference>
<keyword evidence="9 16" id="KW-1133">Transmembrane helix</keyword>
<keyword evidence="3 16" id="KW-0812">Transmembrane</keyword>
<keyword evidence="8 16" id="KW-0130">Cell adhesion</keyword>
<dbReference type="InterPro" id="IPR013517">
    <property type="entry name" value="FG-GAP"/>
</dbReference>
<dbReference type="Gene3D" id="2.60.40.1510">
    <property type="entry name" value="ntegrin, alpha v. Chain A, domain 3"/>
    <property type="match status" value="1"/>
</dbReference>
<keyword evidence="14" id="KW-0325">Glycoprotein</keyword>
<keyword evidence="19" id="KW-1185">Reference proteome</keyword>
<dbReference type="InterPro" id="IPR036465">
    <property type="entry name" value="vWFA_dom_sf"/>
</dbReference>
<evidence type="ECO:0000256" key="7">
    <source>
        <dbReference type="ARBA" id="ARBA00022837"/>
    </source>
</evidence>
<keyword evidence="6" id="KW-0677">Repeat</keyword>
<dbReference type="Gene3D" id="3.40.50.410">
    <property type="entry name" value="von Willebrand factor, type A domain"/>
    <property type="match status" value="1"/>
</dbReference>
<dbReference type="Gene3D" id="2.60.40.1530">
    <property type="entry name" value="ntegrin, alpha v. Chain A, domain 4"/>
    <property type="match status" value="1"/>
</dbReference>
<evidence type="ECO:0000256" key="6">
    <source>
        <dbReference type="ARBA" id="ARBA00022737"/>
    </source>
</evidence>
<dbReference type="PROSITE" id="PS51470">
    <property type="entry name" value="FG_GAP"/>
    <property type="match status" value="1"/>
</dbReference>
<evidence type="ECO:0000313" key="18">
    <source>
        <dbReference type="Ensembl" id="ENSPLAP00000013782.1"/>
    </source>
</evidence>
<keyword evidence="4" id="KW-0479">Metal-binding</keyword>
<dbReference type="InterPro" id="IPR048285">
    <property type="entry name" value="Integrin_alpha_Ig-like_2"/>
</dbReference>
<comment type="similarity">
    <text evidence="2 16">Belongs to the integrin alpha chain family.</text>
</comment>
<dbReference type="PANTHER" id="PTHR23220">
    <property type="entry name" value="INTEGRIN ALPHA"/>
    <property type="match status" value="1"/>
</dbReference>
<evidence type="ECO:0000256" key="3">
    <source>
        <dbReference type="ARBA" id="ARBA00022692"/>
    </source>
</evidence>
<dbReference type="GO" id="GO:0008305">
    <property type="term" value="C:integrin complex"/>
    <property type="evidence" value="ECO:0007669"/>
    <property type="project" value="InterPro"/>
</dbReference>
<feature type="domain" description="VWFA" evidence="17">
    <location>
        <begin position="108"/>
        <end position="284"/>
    </location>
</feature>
<dbReference type="InterPro" id="IPR032695">
    <property type="entry name" value="Integrin_dom_sf"/>
</dbReference>
<proteinExistence type="inferred from homology"/>
<dbReference type="Ensembl" id="ENSPLAT00000021888.1">
    <property type="protein sequence ID" value="ENSPLAP00000013782.1"/>
    <property type="gene ID" value="ENSPLAG00000017365.1"/>
</dbReference>
<dbReference type="SMART" id="SM00191">
    <property type="entry name" value="Int_alpha"/>
    <property type="match status" value="3"/>
</dbReference>
<dbReference type="Pfam" id="PF20805">
    <property type="entry name" value="Integrin_A_Ig_2"/>
    <property type="match status" value="1"/>
</dbReference>
<evidence type="ECO:0000256" key="12">
    <source>
        <dbReference type="ARBA" id="ARBA00023157"/>
    </source>
</evidence>
<evidence type="ECO:0000256" key="10">
    <source>
        <dbReference type="ARBA" id="ARBA00023037"/>
    </source>
</evidence>
<dbReference type="PRINTS" id="PR01185">
    <property type="entry name" value="INTEGRINA"/>
</dbReference>
<feature type="transmembrane region" description="Helical" evidence="16">
    <location>
        <begin position="885"/>
        <end position="904"/>
    </location>
</feature>
<evidence type="ECO:0000256" key="13">
    <source>
        <dbReference type="ARBA" id="ARBA00023170"/>
    </source>
</evidence>
<keyword evidence="12" id="KW-1015">Disulfide bond</keyword>
<dbReference type="Pfam" id="PF00092">
    <property type="entry name" value="VWA"/>
    <property type="match status" value="1"/>
</dbReference>
<evidence type="ECO:0000256" key="1">
    <source>
        <dbReference type="ARBA" id="ARBA00004479"/>
    </source>
</evidence>
<dbReference type="Pfam" id="PF21520">
    <property type="entry name" value="ITGAX-like_Ig_3"/>
    <property type="match status" value="1"/>
</dbReference>
<organism evidence="18 19">
    <name type="scientific">Poecilia latipinna</name>
    <name type="common">sailfin molly</name>
    <dbReference type="NCBI Taxonomy" id="48699"/>
    <lineage>
        <taxon>Eukaryota</taxon>
        <taxon>Metazoa</taxon>
        <taxon>Chordata</taxon>
        <taxon>Craniata</taxon>
        <taxon>Vertebrata</taxon>
        <taxon>Euteleostomi</taxon>
        <taxon>Actinopterygii</taxon>
        <taxon>Neopterygii</taxon>
        <taxon>Teleostei</taxon>
        <taxon>Neoteleostei</taxon>
        <taxon>Acanthomorphata</taxon>
        <taxon>Ovalentaria</taxon>
        <taxon>Atherinomorphae</taxon>
        <taxon>Cyprinodontiformes</taxon>
        <taxon>Poeciliidae</taxon>
        <taxon>Poeciliinae</taxon>
        <taxon>Poecilia</taxon>
    </lineage>
</organism>
<evidence type="ECO:0000256" key="5">
    <source>
        <dbReference type="ARBA" id="ARBA00022729"/>
    </source>
</evidence>
<dbReference type="SUPFAM" id="SSF53300">
    <property type="entry name" value="vWA-like"/>
    <property type="match status" value="1"/>
</dbReference>
<dbReference type="PROSITE" id="PS50234">
    <property type="entry name" value="VWFA"/>
    <property type="match status" value="1"/>
</dbReference>
<dbReference type="SUPFAM" id="SSF69318">
    <property type="entry name" value="Integrin alpha N-terminal domain"/>
    <property type="match status" value="1"/>
</dbReference>
<dbReference type="SMART" id="SM00327">
    <property type="entry name" value="VWA"/>
    <property type="match status" value="1"/>
</dbReference>
<dbReference type="Gene3D" id="1.20.5.930">
    <property type="entry name" value="Bicelle-embedded integrin alpha(iib) transmembrane segment"/>
    <property type="match status" value="1"/>
</dbReference>
<reference evidence="18" key="1">
    <citation type="submission" date="2025-08" db="UniProtKB">
        <authorList>
            <consortium name="Ensembl"/>
        </authorList>
    </citation>
    <scope>IDENTIFICATION</scope>
</reference>
<dbReference type="GeneTree" id="ENSGT00940000154838"/>
<evidence type="ECO:0000256" key="4">
    <source>
        <dbReference type="ARBA" id="ARBA00022723"/>
    </source>
</evidence>
<dbReference type="GO" id="GO:0007229">
    <property type="term" value="P:integrin-mediated signaling pathway"/>
    <property type="evidence" value="ECO:0007669"/>
    <property type="project" value="UniProtKB-KW"/>
</dbReference>
<keyword evidence="7" id="KW-0106">Calcium</keyword>
<reference evidence="18" key="2">
    <citation type="submission" date="2025-09" db="UniProtKB">
        <authorList>
            <consortium name="Ensembl"/>
        </authorList>
    </citation>
    <scope>IDENTIFICATION</scope>
</reference>
<dbReference type="InterPro" id="IPR048633">
    <property type="entry name" value="ITGAX-like_Ig_3"/>
</dbReference>
<evidence type="ECO:0000256" key="2">
    <source>
        <dbReference type="ARBA" id="ARBA00008054"/>
    </source>
</evidence>
<protein>
    <submittedName>
        <fullName evidence="18">Integrin alpha-M-like</fullName>
    </submittedName>
</protein>
<name>A0A3B3UM76_9TELE</name>
<comment type="subcellular location">
    <subcellularLocation>
        <location evidence="1 16">Membrane</location>
        <topology evidence="1 16">Single-pass type I membrane protein</topology>
    </subcellularLocation>
</comment>
<sequence length="931" mass="103514">SFGYQVVQRQSDLLVSAPLLQYEGNKRGRIYQCNTGGSCKQRPAVNMSLGLAMANDPSTRNTMVCGPTIPRDCKTITMYNGLCYEINRSNTFVKSYPSATEECRTQADIAFLLDGSGSVAPSDFSRMKEFVKNMIRLFLGRDTQFAITQFSYYPTTHYYFNTFSTFNWESQINNIRQFGGGTYTAGAIQNVVDDVFSPQRGSRSNVKRILIVITDGQSHDRSQLPAATQSADQKNILRFAIGVGSAFTSYNAKQELRTIASQPADNFVFEVGSFDALDKIRDNLQAKIFSIEGSQSGGETLKQEMSQEGFRAAYVSGYIQMTMVGANQWKGGYKKYLLSNVLNNVTFEPSSIEPDSYLGYSMAVAKTVYGPLTILGAPRNEHKGVVMTAFNEQLRDQIRPFESQTGEYFGAEVCAMDVDSDGVTDLILISSPMYKDVDREGRVYVCELNREEDSRLTLMSKGQYNSLKLDYCLLSFLLSFQDVRHKSGSLNLILNRKNCAYVDFRIESCPEDALNPLNNELRFMFDGLSSGSNPRPSLSPQVKTTTFHPIGFEISCGADEVCEDNLKVDFNFTESSVVKVGIDELLSATVFVENRGENSYNSRITLTYPVGLSYRKVTPLEGRIECNSVDSEDGVTRGKTVCSINKPIFKSNSMATFIVSYGFNTNSDLGRKIEVTANASSDNKRHSPSSEVYKKQEIDVKYSIFVTIESSPSYTNFTFGENAVQKPLEQKIKVFNTIRPLNLTVVIKVPVRLGDKDIWMDTSSFQIPGCQSSRDEEPTVTDLVKTIKEKKILDCTVAKCRVFRCSKFMERNKDTTYTISANISSGWIEQIGLSSAKFLLTSTASLEYDENQYIFFSTTSNSGPPVHQIEAEVEVFPKPDFTKEIIGGSLGGLAFLALLTAGLYKAGFFKSKYKDMINKNAEAEGGAPAEG</sequence>
<evidence type="ECO:0000256" key="14">
    <source>
        <dbReference type="ARBA" id="ARBA00023180"/>
    </source>
</evidence>
<evidence type="ECO:0000256" key="8">
    <source>
        <dbReference type="ARBA" id="ARBA00022889"/>
    </source>
</evidence>
<keyword evidence="11 16" id="KW-0472">Membrane</keyword>
<dbReference type="PRINTS" id="PR00453">
    <property type="entry name" value="VWFADOMAIN"/>
</dbReference>
<evidence type="ECO:0000256" key="9">
    <source>
        <dbReference type="ARBA" id="ARBA00022989"/>
    </source>
</evidence>
<dbReference type="AlphaFoldDB" id="A0A3B3UM76"/>
<dbReference type="PANTHER" id="PTHR23220:SF118">
    <property type="entry name" value="INTEGRIN ALPHA-X"/>
    <property type="match status" value="1"/>
</dbReference>
<dbReference type="FunFam" id="3.40.50.410:FF:000012">
    <property type="entry name" value="Integrin, alpha 10"/>
    <property type="match status" value="1"/>
</dbReference>
<dbReference type="SUPFAM" id="SSF69179">
    <property type="entry name" value="Integrin domains"/>
    <property type="match status" value="1"/>
</dbReference>
<dbReference type="InterPro" id="IPR000413">
    <property type="entry name" value="Integrin_alpha"/>
</dbReference>
<keyword evidence="10 16" id="KW-0401">Integrin</keyword>
<dbReference type="GO" id="GO:0007160">
    <property type="term" value="P:cell-matrix adhesion"/>
    <property type="evidence" value="ECO:0007669"/>
    <property type="project" value="TreeGrafter"/>
</dbReference>
<dbReference type="GO" id="GO:0033627">
    <property type="term" value="P:cell adhesion mediated by integrin"/>
    <property type="evidence" value="ECO:0007669"/>
    <property type="project" value="TreeGrafter"/>
</dbReference>
<dbReference type="GO" id="GO:0098609">
    <property type="term" value="P:cell-cell adhesion"/>
    <property type="evidence" value="ECO:0007669"/>
    <property type="project" value="TreeGrafter"/>
</dbReference>
<dbReference type="GO" id="GO:0009897">
    <property type="term" value="C:external side of plasma membrane"/>
    <property type="evidence" value="ECO:0007669"/>
    <property type="project" value="TreeGrafter"/>
</dbReference>
<evidence type="ECO:0000259" key="17">
    <source>
        <dbReference type="PROSITE" id="PS50234"/>
    </source>
</evidence>
<keyword evidence="5" id="KW-0732">Signal</keyword>
<dbReference type="InterPro" id="IPR002035">
    <property type="entry name" value="VWF_A"/>
</dbReference>
<evidence type="ECO:0000256" key="11">
    <source>
        <dbReference type="ARBA" id="ARBA00023136"/>
    </source>
</evidence>
<dbReference type="GO" id="GO:0005178">
    <property type="term" value="F:integrin binding"/>
    <property type="evidence" value="ECO:0007669"/>
    <property type="project" value="TreeGrafter"/>
</dbReference>